<proteinExistence type="predicted"/>
<gene>
    <name evidence="1" type="ORF">DSM5745_07650</name>
</gene>
<dbReference type="GeneID" id="38118020"/>
<name>A0A3D8REX7_9EURO</name>
<organism evidence="1 2">
    <name type="scientific">Aspergillus mulundensis</name>
    <dbReference type="NCBI Taxonomy" id="1810919"/>
    <lineage>
        <taxon>Eukaryota</taxon>
        <taxon>Fungi</taxon>
        <taxon>Dikarya</taxon>
        <taxon>Ascomycota</taxon>
        <taxon>Pezizomycotina</taxon>
        <taxon>Eurotiomycetes</taxon>
        <taxon>Eurotiomycetidae</taxon>
        <taxon>Eurotiales</taxon>
        <taxon>Aspergillaceae</taxon>
        <taxon>Aspergillus</taxon>
        <taxon>Aspergillus subgen. Nidulantes</taxon>
    </lineage>
</organism>
<evidence type="ECO:0000313" key="1">
    <source>
        <dbReference type="EMBL" id="RDW72478.1"/>
    </source>
</evidence>
<dbReference type="AlphaFoldDB" id="A0A3D8REX7"/>
<keyword evidence="2" id="KW-1185">Reference proteome</keyword>
<reference evidence="1 2" key="1">
    <citation type="journal article" date="2018" name="IMA Fungus">
        <title>IMA Genome-F 9: Draft genome sequence of Annulohypoxylon stygium, Aspergillus mulundensis, Berkeleyomyces basicola (syn. Thielaviopsis basicola), Ceratocystis smalleyi, two Cercospora beticola strains, Coleophoma cylindrospora, Fusarium fracticaudum, Phialophora cf. hyalina, and Morchella septimelata.</title>
        <authorList>
            <person name="Wingfield B.D."/>
            <person name="Bills G.F."/>
            <person name="Dong Y."/>
            <person name="Huang W."/>
            <person name="Nel W.J."/>
            <person name="Swalarsk-Parry B.S."/>
            <person name="Vaghefi N."/>
            <person name="Wilken P.M."/>
            <person name="An Z."/>
            <person name="de Beer Z.W."/>
            <person name="De Vos L."/>
            <person name="Chen L."/>
            <person name="Duong T.A."/>
            <person name="Gao Y."/>
            <person name="Hammerbacher A."/>
            <person name="Kikkert J.R."/>
            <person name="Li Y."/>
            <person name="Li H."/>
            <person name="Li K."/>
            <person name="Li Q."/>
            <person name="Liu X."/>
            <person name="Ma X."/>
            <person name="Naidoo K."/>
            <person name="Pethybridge S.J."/>
            <person name="Sun J."/>
            <person name="Steenkamp E.T."/>
            <person name="van der Nest M.A."/>
            <person name="van Wyk S."/>
            <person name="Wingfield M.J."/>
            <person name="Xiong C."/>
            <person name="Yue Q."/>
            <person name="Zhang X."/>
        </authorList>
    </citation>
    <scope>NUCLEOTIDE SEQUENCE [LARGE SCALE GENOMIC DNA]</scope>
    <source>
        <strain evidence="1 2">DSM 5745</strain>
    </source>
</reference>
<dbReference type="Proteomes" id="UP000256690">
    <property type="component" value="Unassembled WGS sequence"/>
</dbReference>
<comment type="caution">
    <text evidence="1">The sequence shown here is derived from an EMBL/GenBank/DDBJ whole genome shotgun (WGS) entry which is preliminary data.</text>
</comment>
<accession>A0A3D8REX7</accession>
<dbReference type="RefSeq" id="XP_026601698.1">
    <property type="nucleotide sequence ID" value="XM_026749666.1"/>
</dbReference>
<dbReference type="EMBL" id="PVWQ01000009">
    <property type="protein sequence ID" value="RDW72478.1"/>
    <property type="molecule type" value="Genomic_DNA"/>
</dbReference>
<protein>
    <submittedName>
        <fullName evidence="1">Uncharacterized protein</fullName>
    </submittedName>
</protein>
<sequence>MATAISDDQTTIATPRCGCAANAATAQKCTAIRLSASCANMRPVIYALASNERDCQSTEIYDSSTRT</sequence>
<evidence type="ECO:0000313" key="2">
    <source>
        <dbReference type="Proteomes" id="UP000256690"/>
    </source>
</evidence>